<keyword evidence="1" id="KW-0812">Transmembrane</keyword>
<sequence length="203" mass="22380">MQKNIKVYIPIIITVLICLILIGLFLYYQITTPHDGPEKLAGKPREREDEGGIFKLMGNGAILAGALSFSWFLLKKKLKSPFPIVKVGARKAHSIHTYTGWAALALVAIHGGYYLIKEFTKTDNLTGASAFLLLLCLAIYGYVLDRKKKKPIRSAHFILSILWIGAVLVHGGGFVIGTGVTMAVLYIGLTWLEKKNLKPADAR</sequence>
<comment type="caution">
    <text evidence="2">The sequence shown here is derived from an EMBL/GenBank/DDBJ whole genome shotgun (WGS) entry which is preliminary data.</text>
</comment>
<keyword evidence="1" id="KW-1133">Transmembrane helix</keyword>
<keyword evidence="1" id="KW-0472">Membrane</keyword>
<name>A0A942U2P7_9BACI</name>
<keyword evidence="3" id="KW-1185">Reference proteome</keyword>
<feature type="transmembrane region" description="Helical" evidence="1">
    <location>
        <begin position="95"/>
        <end position="116"/>
    </location>
</feature>
<feature type="transmembrane region" description="Helical" evidence="1">
    <location>
        <begin position="128"/>
        <end position="145"/>
    </location>
</feature>
<dbReference type="RefSeq" id="WP_213118080.1">
    <property type="nucleotide sequence ID" value="NZ_JAGYPF010000003.1"/>
</dbReference>
<dbReference type="Proteomes" id="UP000679749">
    <property type="component" value="Unassembled WGS sequence"/>
</dbReference>
<reference evidence="2" key="1">
    <citation type="submission" date="2021-05" db="EMBL/GenBank/DDBJ databases">
        <title>Novel Bacillus species.</title>
        <authorList>
            <person name="Liu G."/>
        </authorList>
    </citation>
    <scope>NUCLEOTIDE SEQUENCE</scope>
    <source>
        <strain evidence="2">FJAT-49825</strain>
    </source>
</reference>
<accession>A0A942U2P7</accession>
<organism evidence="2 3">
    <name type="scientific">Neobacillus rhizophilus</name>
    <dbReference type="NCBI Taxonomy" id="2833579"/>
    <lineage>
        <taxon>Bacteria</taxon>
        <taxon>Bacillati</taxon>
        <taxon>Bacillota</taxon>
        <taxon>Bacilli</taxon>
        <taxon>Bacillales</taxon>
        <taxon>Bacillaceae</taxon>
        <taxon>Neobacillus</taxon>
    </lineage>
</organism>
<feature type="transmembrane region" description="Helical" evidence="1">
    <location>
        <begin position="53"/>
        <end position="74"/>
    </location>
</feature>
<feature type="transmembrane region" description="Helical" evidence="1">
    <location>
        <begin position="157"/>
        <end position="189"/>
    </location>
</feature>
<evidence type="ECO:0000313" key="3">
    <source>
        <dbReference type="Proteomes" id="UP000679749"/>
    </source>
</evidence>
<proteinExistence type="predicted"/>
<dbReference type="EMBL" id="JAGYPF010000003">
    <property type="protein sequence ID" value="MBS4213531.1"/>
    <property type="molecule type" value="Genomic_DNA"/>
</dbReference>
<gene>
    <name evidence="2" type="ORF">KHA99_13840</name>
</gene>
<evidence type="ECO:0000313" key="2">
    <source>
        <dbReference type="EMBL" id="MBS4213531.1"/>
    </source>
</evidence>
<feature type="transmembrane region" description="Helical" evidence="1">
    <location>
        <begin position="7"/>
        <end position="30"/>
    </location>
</feature>
<protein>
    <submittedName>
        <fullName evidence="2">Uncharacterized protein</fullName>
    </submittedName>
</protein>
<dbReference type="AlphaFoldDB" id="A0A942U2P7"/>
<evidence type="ECO:0000256" key="1">
    <source>
        <dbReference type="SAM" id="Phobius"/>
    </source>
</evidence>